<evidence type="ECO:0000313" key="3">
    <source>
        <dbReference type="EMBL" id="KOO25541.1"/>
    </source>
</evidence>
<dbReference type="SUPFAM" id="SSF64268">
    <property type="entry name" value="PX domain"/>
    <property type="match status" value="1"/>
</dbReference>
<dbReference type="SMART" id="SM00312">
    <property type="entry name" value="PX"/>
    <property type="match status" value="1"/>
</dbReference>
<comment type="caution">
    <text evidence="3">The sequence shown here is derived from an EMBL/GenBank/DDBJ whole genome shotgun (WGS) entry which is preliminary data.</text>
</comment>
<reference evidence="4" key="1">
    <citation type="journal article" date="2015" name="PLoS Genet.">
        <title>Genome Sequence and Transcriptome Analyses of Chrysochromulina tobin: Metabolic Tools for Enhanced Algal Fitness in the Prominent Order Prymnesiales (Haptophyceae).</title>
        <authorList>
            <person name="Hovde B.T."/>
            <person name="Deodato C.R."/>
            <person name="Hunsperger H.M."/>
            <person name="Ryken S.A."/>
            <person name="Yost W."/>
            <person name="Jha R.K."/>
            <person name="Patterson J."/>
            <person name="Monnat R.J. Jr."/>
            <person name="Barlow S.B."/>
            <person name="Starkenburg S.R."/>
            <person name="Cattolico R.A."/>
        </authorList>
    </citation>
    <scope>NUCLEOTIDE SEQUENCE</scope>
    <source>
        <strain evidence="4">CCMP291</strain>
    </source>
</reference>
<sequence length="277" mass="30296">MAANGNEQQSRWVTAPKAGESSSSSGAGAGSSILAAEGASANGSKTKRVSVVEPTDPTRRDREGSVASTVGDAPLDTSSALVLERPSGSALLAAQRTEKSEAKRAKEEAARELLERRARDSLMMLRNIPVVQCAIVGAMPSSSMASSSLDGSSSSKMAMSSSYTVYQIELSVRKDEFKEARHTVWHRYSDFVALHHVLLKKWGNHAEFPKLPAKKMTMMGLSRKQIEERQKGLDAYLKELFEKLNWSIEPNIRAFIQADKWVKERRTRAVSSASPAR</sequence>
<dbReference type="PANTHER" id="PTHR10555:SF170">
    <property type="entry name" value="FI18122P1"/>
    <property type="match status" value="1"/>
</dbReference>
<gene>
    <name evidence="3" type="ORF">Ctob_006138</name>
</gene>
<dbReference type="Pfam" id="PF00787">
    <property type="entry name" value="PX"/>
    <property type="match status" value="1"/>
</dbReference>
<feature type="compositionally biased region" description="Low complexity" evidence="1">
    <location>
        <begin position="18"/>
        <end position="41"/>
    </location>
</feature>
<evidence type="ECO:0000259" key="2">
    <source>
        <dbReference type="PROSITE" id="PS50195"/>
    </source>
</evidence>
<dbReference type="Proteomes" id="UP000037460">
    <property type="component" value="Unassembled WGS sequence"/>
</dbReference>
<dbReference type="EMBL" id="JWZX01002961">
    <property type="protein sequence ID" value="KOO25541.1"/>
    <property type="molecule type" value="Genomic_DNA"/>
</dbReference>
<dbReference type="PROSITE" id="PS50195">
    <property type="entry name" value="PX"/>
    <property type="match status" value="1"/>
</dbReference>
<dbReference type="PANTHER" id="PTHR10555">
    <property type="entry name" value="SORTING NEXIN"/>
    <property type="match status" value="1"/>
</dbReference>
<feature type="region of interest" description="Disordered" evidence="1">
    <location>
        <begin position="1"/>
        <end position="73"/>
    </location>
</feature>
<dbReference type="InterPro" id="IPR036871">
    <property type="entry name" value="PX_dom_sf"/>
</dbReference>
<accession>A0A0M0JG27</accession>
<protein>
    <recommendedName>
        <fullName evidence="2">PX domain-containing protein</fullName>
    </recommendedName>
</protein>
<dbReference type="GO" id="GO:0005768">
    <property type="term" value="C:endosome"/>
    <property type="evidence" value="ECO:0007669"/>
    <property type="project" value="TreeGrafter"/>
</dbReference>
<feature type="compositionally biased region" description="Polar residues" evidence="1">
    <location>
        <begin position="1"/>
        <end position="12"/>
    </location>
</feature>
<name>A0A0M0JG27_9EUKA</name>
<dbReference type="AlphaFoldDB" id="A0A0M0JG27"/>
<dbReference type="CDD" id="cd06093">
    <property type="entry name" value="PX_domain"/>
    <property type="match status" value="1"/>
</dbReference>
<dbReference type="InterPro" id="IPR001683">
    <property type="entry name" value="PX_dom"/>
</dbReference>
<dbReference type="GO" id="GO:0035091">
    <property type="term" value="F:phosphatidylinositol binding"/>
    <property type="evidence" value="ECO:0007669"/>
    <property type="project" value="InterPro"/>
</dbReference>
<evidence type="ECO:0000256" key="1">
    <source>
        <dbReference type="SAM" id="MobiDB-lite"/>
    </source>
</evidence>
<feature type="domain" description="PX" evidence="2">
    <location>
        <begin position="144"/>
        <end position="263"/>
    </location>
</feature>
<evidence type="ECO:0000313" key="4">
    <source>
        <dbReference type="Proteomes" id="UP000037460"/>
    </source>
</evidence>
<dbReference type="Gene3D" id="3.30.1520.10">
    <property type="entry name" value="Phox-like domain"/>
    <property type="match status" value="1"/>
</dbReference>
<proteinExistence type="predicted"/>
<keyword evidence="4" id="KW-1185">Reference proteome</keyword>
<organism evidence="3 4">
    <name type="scientific">Chrysochromulina tobinii</name>
    <dbReference type="NCBI Taxonomy" id="1460289"/>
    <lineage>
        <taxon>Eukaryota</taxon>
        <taxon>Haptista</taxon>
        <taxon>Haptophyta</taxon>
        <taxon>Prymnesiophyceae</taxon>
        <taxon>Prymnesiales</taxon>
        <taxon>Chrysochromulinaceae</taxon>
        <taxon>Chrysochromulina</taxon>
    </lineage>
</organism>
<dbReference type="OrthoDB" id="428895at2759"/>